<keyword evidence="3" id="KW-1185">Reference proteome</keyword>
<accession>N6X5D2</accession>
<dbReference type="HOGENOM" id="CLU_1965805_0_0_11"/>
<gene>
    <name evidence="2" type="ORF">HMPREF9004_0671</name>
</gene>
<evidence type="ECO:0000313" key="2">
    <source>
        <dbReference type="EMBL" id="ENO18622.1"/>
    </source>
</evidence>
<evidence type="ECO:0000256" key="1">
    <source>
        <dbReference type="SAM" id="MobiDB-lite"/>
    </source>
</evidence>
<protein>
    <submittedName>
        <fullName evidence="2">Abortive infection bacteriophage resistance protein</fullName>
    </submittedName>
</protein>
<dbReference type="EMBL" id="AQHZ01000010">
    <property type="protein sequence ID" value="ENO18622.1"/>
    <property type="molecule type" value="Genomic_DNA"/>
</dbReference>
<comment type="caution">
    <text evidence="2">The sequence shown here is derived from an EMBL/GenBank/DDBJ whole genome shotgun (WGS) entry which is preliminary data.</text>
</comment>
<dbReference type="AlphaFoldDB" id="N6X5D2"/>
<feature type="compositionally biased region" description="Basic and acidic residues" evidence="1">
    <location>
        <begin position="54"/>
        <end position="83"/>
    </location>
</feature>
<evidence type="ECO:0000313" key="3">
    <source>
        <dbReference type="Proteomes" id="UP000013015"/>
    </source>
</evidence>
<organism evidence="2 3">
    <name type="scientific">Schaalia cardiffensis F0333</name>
    <dbReference type="NCBI Taxonomy" id="888050"/>
    <lineage>
        <taxon>Bacteria</taxon>
        <taxon>Bacillati</taxon>
        <taxon>Actinomycetota</taxon>
        <taxon>Actinomycetes</taxon>
        <taxon>Actinomycetales</taxon>
        <taxon>Actinomycetaceae</taxon>
        <taxon>Schaalia</taxon>
    </lineage>
</organism>
<dbReference type="Proteomes" id="UP000013015">
    <property type="component" value="Unassembled WGS sequence"/>
</dbReference>
<sequence length="127" mass="14458">MIARGLLIIDRSRALQDLQTYGYHRLGGYRYPFRLLPTSEQDPRQRKYRSDDFIKGAAHEGMLKDRVRSSGPRPDDRPQRDAHIQQTRCSTHPGRSVFRTGRTEVGRRLKALSLGTGRGVVASPSVR</sequence>
<reference evidence="2 3" key="1">
    <citation type="submission" date="2013-03" db="EMBL/GenBank/DDBJ databases">
        <title>Reference genome for the Human Microbiome Project.</title>
        <authorList>
            <person name="Aqrawi P."/>
            <person name="Ayvaz T."/>
            <person name="Bess C."/>
            <person name="Blankenburg K."/>
            <person name="Coyle M."/>
            <person name="Deng J."/>
            <person name="Forbes L."/>
            <person name="Fowler G."/>
            <person name="Francisco L."/>
            <person name="Fu Q."/>
            <person name="Gibbs R."/>
            <person name="Gross S."/>
            <person name="Gubbala S."/>
            <person name="Hale W."/>
            <person name="Hemphill L."/>
            <person name="Highlander S."/>
            <person name="Hirani K."/>
            <person name="Jackson L."/>
            <person name="Jakkamsetti A."/>
            <person name="Javaid M."/>
            <person name="Jayaseelan J.C."/>
            <person name="Jiang H."/>
            <person name="Joshi V."/>
            <person name="Korchina V."/>
            <person name="Kovar C."/>
            <person name="Lara F."/>
            <person name="Lee S."/>
            <person name="Liu Y."/>
            <person name="Mata R."/>
            <person name="Mathew T."/>
            <person name="Munidasa M."/>
            <person name="Muzny D."/>
            <person name="Nazareth L."/>
            <person name="Ngo R."/>
            <person name="Nguyen L."/>
            <person name="Nguyen N."/>
            <person name="Okwuonu G."/>
            <person name="Ongeri F."/>
            <person name="Palculict T."/>
            <person name="Patil S."/>
            <person name="Petrosino J."/>
            <person name="Pham C."/>
            <person name="Pham P."/>
            <person name="Pu L.-L."/>
            <person name="Qin X."/>
            <person name="Qu J."/>
            <person name="Reid J."/>
            <person name="Ross M."/>
            <person name="Ruth R."/>
            <person name="Saada N."/>
            <person name="San Lucas F."/>
            <person name="Santibanez J."/>
            <person name="Shang Y."/>
            <person name="Simmons D."/>
            <person name="Song X.-Z."/>
            <person name="Tang L.-Y."/>
            <person name="Thornton R."/>
            <person name="Warren J."/>
            <person name="Weissenberger G."/>
            <person name="Wilczek-Boney K."/>
            <person name="Worley K."/>
            <person name="Youmans B."/>
            <person name="Zhang J."/>
            <person name="Zhang L."/>
            <person name="Zhao Z."/>
            <person name="Zhou C."/>
            <person name="Zhu D."/>
            <person name="Zhu Y."/>
        </authorList>
    </citation>
    <scope>NUCLEOTIDE SEQUENCE [LARGE SCALE GENOMIC DNA]</scope>
    <source>
        <strain evidence="2 3">F0333</strain>
    </source>
</reference>
<proteinExistence type="predicted"/>
<dbReference type="PATRIC" id="fig|888050.3.peg.643"/>
<feature type="region of interest" description="Disordered" evidence="1">
    <location>
        <begin position="54"/>
        <end position="98"/>
    </location>
</feature>
<name>N6X5D2_9ACTO</name>